<dbReference type="PANTHER" id="PTHR24223:SF181">
    <property type="entry name" value="ABC TRANSPORTER C FAMILY MEMBER 3"/>
    <property type="match status" value="1"/>
</dbReference>
<dbReference type="GO" id="GO:0003676">
    <property type="term" value="F:nucleic acid binding"/>
    <property type="evidence" value="ECO:0007669"/>
    <property type="project" value="InterPro"/>
</dbReference>
<evidence type="ECO:0000313" key="10">
    <source>
        <dbReference type="EMBL" id="KAK2638847.1"/>
    </source>
</evidence>
<feature type="domain" description="ABC transmembrane type-1" evidence="9">
    <location>
        <begin position="205"/>
        <end position="337"/>
    </location>
</feature>
<reference evidence="10" key="1">
    <citation type="journal article" date="2023" name="Plant J.">
        <title>Genome sequences and population genomics provide insights into the demographic history, inbreeding, and mutation load of two 'living fossil' tree species of Dipteronia.</title>
        <authorList>
            <person name="Feng Y."/>
            <person name="Comes H.P."/>
            <person name="Chen J."/>
            <person name="Zhu S."/>
            <person name="Lu R."/>
            <person name="Zhang X."/>
            <person name="Li P."/>
            <person name="Qiu J."/>
            <person name="Olsen K.M."/>
            <person name="Qiu Y."/>
        </authorList>
    </citation>
    <scope>NUCLEOTIDE SEQUENCE</scope>
    <source>
        <strain evidence="10">KIB01</strain>
    </source>
</reference>
<comment type="subcellular location">
    <subcellularLocation>
        <location evidence="1">Membrane</location>
        <topology evidence="1">Multi-pass membrane protein</topology>
    </subcellularLocation>
</comment>
<dbReference type="InterPro" id="IPR027417">
    <property type="entry name" value="P-loop_NTPase"/>
</dbReference>
<protein>
    <recommendedName>
        <fullName evidence="9">ABC transmembrane type-1 domain-containing protein</fullName>
    </recommendedName>
</protein>
<dbReference type="InterPro" id="IPR044730">
    <property type="entry name" value="RNase_H-like_dom_plant"/>
</dbReference>
<keyword evidence="2" id="KW-0813">Transport</keyword>
<dbReference type="SUPFAM" id="SSF53098">
    <property type="entry name" value="Ribonuclease H-like"/>
    <property type="match status" value="1"/>
</dbReference>
<dbReference type="Pfam" id="PF00664">
    <property type="entry name" value="ABC_membrane"/>
    <property type="match status" value="2"/>
</dbReference>
<keyword evidence="6 8" id="KW-1133">Transmembrane helix</keyword>
<evidence type="ECO:0000256" key="4">
    <source>
        <dbReference type="ARBA" id="ARBA00022741"/>
    </source>
</evidence>
<evidence type="ECO:0000256" key="5">
    <source>
        <dbReference type="ARBA" id="ARBA00022840"/>
    </source>
</evidence>
<dbReference type="InterPro" id="IPR044746">
    <property type="entry name" value="ABCC_6TM_D1"/>
</dbReference>
<feature type="transmembrane region" description="Helical" evidence="8">
    <location>
        <begin position="640"/>
        <end position="662"/>
    </location>
</feature>
<organism evidence="10 11">
    <name type="scientific">Dipteronia dyeriana</name>
    <dbReference type="NCBI Taxonomy" id="168575"/>
    <lineage>
        <taxon>Eukaryota</taxon>
        <taxon>Viridiplantae</taxon>
        <taxon>Streptophyta</taxon>
        <taxon>Embryophyta</taxon>
        <taxon>Tracheophyta</taxon>
        <taxon>Spermatophyta</taxon>
        <taxon>Magnoliopsida</taxon>
        <taxon>eudicotyledons</taxon>
        <taxon>Gunneridae</taxon>
        <taxon>Pentapetalae</taxon>
        <taxon>rosids</taxon>
        <taxon>malvids</taxon>
        <taxon>Sapindales</taxon>
        <taxon>Sapindaceae</taxon>
        <taxon>Hippocastanoideae</taxon>
        <taxon>Acereae</taxon>
        <taxon>Dipteronia</taxon>
    </lineage>
</organism>
<dbReference type="SUPFAM" id="SSF52540">
    <property type="entry name" value="P-loop containing nucleoside triphosphate hydrolases"/>
    <property type="match status" value="1"/>
</dbReference>
<evidence type="ECO:0000259" key="9">
    <source>
        <dbReference type="PROSITE" id="PS50929"/>
    </source>
</evidence>
<feature type="transmembrane region" description="Helical" evidence="8">
    <location>
        <begin position="268"/>
        <end position="287"/>
    </location>
</feature>
<dbReference type="Gene3D" id="1.20.1560.10">
    <property type="entry name" value="ABC transporter type 1, transmembrane domain"/>
    <property type="match status" value="2"/>
</dbReference>
<sequence length="959" mass="108067">MDVSIRFTANDCELILGFGDSEVAHTKGGPEPLLFMHCFDTRLRTRPSMDMLVTRKFELLVPQYGMGGLVVLLQVIKKSLLRQQLGCVPNGYGISRSPHLDRVRQSGTQGWVWLLEEFANEGFPLVSTLLVAKLVECLSLRHWLFKLQQDGIRIRAVIVAMIYNMGLTLSCHAKQCHTSGEIINFMTVDAERVGDFSWHMHDPSIIVILANFPLGRLEEKFQDKLMESKDKRMKATSVILRNMRILKLQGCEMKFLSKIIELRKTETVWLKLYAYTSVITSFVFWGAPTFVSVVTFGACMLLGIPLVSGKILSALATFLILQEPIYEIPDTISNSSEVLAIQRACRLISSNQLLADRNITIISDSKAAVSWVNGEAFGFLNLVNVVYDIKQILLMKNSISIKFMPRSSNLLADSLAKAGERGINLSGVQKQRIQIACALYQDVDIYLFDDPFRAVDAHTGSHLFKAVLLGILRSKTVLCYPPGINKENGGSSINLVFEREENKVSQNDKSDDVAGRKGQLVQEEEREKGKVGFSVYWKYITEACNGALVPFILLAQILFEILQIGSNYWIAWAAPVSKGFKTSSWGIQTFICLYSIGYWKASTDHSAVDLNIPNQVGAFAFSMIHLLGIIVVMSQVTWQVFIVFIPMIALCLWYQVILVFFADLQYYIPSAWELSRSVGVCNAPMIQHFAETISWSTTIRSFDHEARFQDTNMKLVDEYSRPRFYVAAAMEWLCFRLNMLSAFTFAFSLIFLISILEGLIDPGLMVTYGLNLNILQAWVIWNLCNLESIIISIERILQYTSIPHESPFVIEANQLDSSWPSQGEVDICDLQVRYAPHMPLVLQGLACTCPGGRKTGITRLSIIPQDPNMFEGNVRNNMDPLEEYTDEQIWEFPKMARIGAWVRGGGSVSCVCYSGEISDMVLLLSHGLIEEYDSPTKLLEEKSSSFAQLVAEYKIKFKF</sequence>
<feature type="transmembrane region" description="Helical" evidence="8">
    <location>
        <begin position="293"/>
        <end position="321"/>
    </location>
</feature>
<name>A0AAD9TN38_9ROSI</name>
<dbReference type="CDD" id="cd06222">
    <property type="entry name" value="RNase_H_like"/>
    <property type="match status" value="1"/>
</dbReference>
<accession>A0AAD9TN38</accession>
<comment type="caution">
    <text evidence="10">The sequence shown here is derived from an EMBL/GenBank/DDBJ whole genome shotgun (WGS) entry which is preliminary data.</text>
</comment>
<dbReference type="GO" id="GO:0005524">
    <property type="term" value="F:ATP binding"/>
    <property type="evidence" value="ECO:0007669"/>
    <property type="project" value="UniProtKB-KW"/>
</dbReference>
<dbReference type="InterPro" id="IPR012337">
    <property type="entry name" value="RNaseH-like_sf"/>
</dbReference>
<keyword evidence="11" id="KW-1185">Reference proteome</keyword>
<proteinExistence type="predicted"/>
<evidence type="ECO:0000256" key="6">
    <source>
        <dbReference type="ARBA" id="ARBA00022989"/>
    </source>
</evidence>
<dbReference type="Proteomes" id="UP001280121">
    <property type="component" value="Unassembled WGS sequence"/>
</dbReference>
<keyword evidence="7 8" id="KW-0472">Membrane</keyword>
<dbReference type="Gene3D" id="3.40.50.300">
    <property type="entry name" value="P-loop containing nucleotide triphosphate hydrolases"/>
    <property type="match status" value="1"/>
</dbReference>
<keyword evidence="4" id="KW-0547">Nucleotide-binding</keyword>
<dbReference type="EMBL" id="JANJYI010000008">
    <property type="protein sequence ID" value="KAK2638847.1"/>
    <property type="molecule type" value="Genomic_DNA"/>
</dbReference>
<dbReference type="SUPFAM" id="SSF90123">
    <property type="entry name" value="ABC transporter transmembrane region"/>
    <property type="match status" value="2"/>
</dbReference>
<evidence type="ECO:0000256" key="7">
    <source>
        <dbReference type="ARBA" id="ARBA00023136"/>
    </source>
</evidence>
<feature type="transmembrane region" description="Helical" evidence="8">
    <location>
        <begin position="733"/>
        <end position="755"/>
    </location>
</feature>
<feature type="domain" description="ABC transmembrane type-1" evidence="9">
    <location>
        <begin position="602"/>
        <end position="781"/>
    </location>
</feature>
<dbReference type="PANTHER" id="PTHR24223">
    <property type="entry name" value="ATP-BINDING CASSETTE SUB-FAMILY C"/>
    <property type="match status" value="1"/>
</dbReference>
<dbReference type="AlphaFoldDB" id="A0AAD9TN38"/>
<evidence type="ECO:0000313" key="11">
    <source>
        <dbReference type="Proteomes" id="UP001280121"/>
    </source>
</evidence>
<dbReference type="InterPro" id="IPR011527">
    <property type="entry name" value="ABC1_TM_dom"/>
</dbReference>
<dbReference type="InterPro" id="IPR050173">
    <property type="entry name" value="ABC_transporter_C-like"/>
</dbReference>
<evidence type="ECO:0000256" key="1">
    <source>
        <dbReference type="ARBA" id="ARBA00004141"/>
    </source>
</evidence>
<evidence type="ECO:0000256" key="3">
    <source>
        <dbReference type="ARBA" id="ARBA00022692"/>
    </source>
</evidence>
<evidence type="ECO:0000256" key="2">
    <source>
        <dbReference type="ARBA" id="ARBA00022448"/>
    </source>
</evidence>
<dbReference type="PROSITE" id="PS50929">
    <property type="entry name" value="ABC_TM1F"/>
    <property type="match status" value="2"/>
</dbReference>
<gene>
    <name evidence="10" type="ORF">Ddye_026642</name>
</gene>
<dbReference type="CDD" id="cd18579">
    <property type="entry name" value="ABC_6TM_ABCC_D1"/>
    <property type="match status" value="1"/>
</dbReference>
<dbReference type="GO" id="GO:0140359">
    <property type="term" value="F:ABC-type transporter activity"/>
    <property type="evidence" value="ECO:0007669"/>
    <property type="project" value="InterPro"/>
</dbReference>
<dbReference type="GO" id="GO:0004523">
    <property type="term" value="F:RNA-DNA hybrid ribonuclease activity"/>
    <property type="evidence" value="ECO:0007669"/>
    <property type="project" value="InterPro"/>
</dbReference>
<keyword evidence="3 8" id="KW-0812">Transmembrane</keyword>
<keyword evidence="5" id="KW-0067">ATP-binding</keyword>
<evidence type="ECO:0000256" key="8">
    <source>
        <dbReference type="SAM" id="Phobius"/>
    </source>
</evidence>
<dbReference type="InterPro" id="IPR002156">
    <property type="entry name" value="RNaseH_domain"/>
</dbReference>
<feature type="transmembrane region" description="Helical" evidence="8">
    <location>
        <begin position="616"/>
        <end position="634"/>
    </location>
</feature>
<dbReference type="GO" id="GO:0016020">
    <property type="term" value="C:membrane"/>
    <property type="evidence" value="ECO:0007669"/>
    <property type="project" value="UniProtKB-SubCell"/>
</dbReference>
<dbReference type="Pfam" id="PF13456">
    <property type="entry name" value="RVT_3"/>
    <property type="match status" value="1"/>
</dbReference>
<dbReference type="InterPro" id="IPR036640">
    <property type="entry name" value="ABC1_TM_sf"/>
</dbReference>